<dbReference type="AlphaFoldDB" id="A0A2V1E886"/>
<feature type="transmembrane region" description="Helical" evidence="8">
    <location>
        <begin position="322"/>
        <end position="343"/>
    </location>
</feature>
<dbReference type="InterPro" id="IPR036259">
    <property type="entry name" value="MFS_trans_sf"/>
</dbReference>
<dbReference type="EMBL" id="KZ805313">
    <property type="protein sequence ID" value="PVI05520.1"/>
    <property type="molecule type" value="Genomic_DNA"/>
</dbReference>
<keyword evidence="5 8" id="KW-1133">Transmembrane helix</keyword>
<comment type="similarity">
    <text evidence="2">Belongs to the major facilitator superfamily.</text>
</comment>
<feature type="transmembrane region" description="Helical" evidence="8">
    <location>
        <begin position="181"/>
        <end position="200"/>
    </location>
</feature>
<protein>
    <submittedName>
        <fullName evidence="10">MFS general substrate transporter</fullName>
    </submittedName>
</protein>
<dbReference type="GO" id="GO:0012505">
    <property type="term" value="C:endomembrane system"/>
    <property type="evidence" value="ECO:0007669"/>
    <property type="project" value="UniProtKB-SubCell"/>
</dbReference>
<keyword evidence="3" id="KW-0813">Transport</keyword>
<gene>
    <name evidence="10" type="ORF">DM02DRAFT_554250</name>
</gene>
<keyword evidence="6 8" id="KW-0472">Membrane</keyword>
<dbReference type="PROSITE" id="PS50850">
    <property type="entry name" value="MFS"/>
    <property type="match status" value="1"/>
</dbReference>
<evidence type="ECO:0000313" key="11">
    <source>
        <dbReference type="Proteomes" id="UP000244855"/>
    </source>
</evidence>
<accession>A0A2V1E886</accession>
<feature type="transmembrane region" description="Helical" evidence="8">
    <location>
        <begin position="24"/>
        <end position="42"/>
    </location>
</feature>
<evidence type="ECO:0000256" key="2">
    <source>
        <dbReference type="ARBA" id="ARBA00008335"/>
    </source>
</evidence>
<feature type="region of interest" description="Disordered" evidence="7">
    <location>
        <begin position="517"/>
        <end position="557"/>
    </location>
</feature>
<dbReference type="FunFam" id="1.20.1250.20:FF:000196">
    <property type="entry name" value="MFS toxin efflux pump (AflT)"/>
    <property type="match status" value="1"/>
</dbReference>
<evidence type="ECO:0000313" key="10">
    <source>
        <dbReference type="EMBL" id="PVI05520.1"/>
    </source>
</evidence>
<dbReference type="InterPro" id="IPR020846">
    <property type="entry name" value="MFS_dom"/>
</dbReference>
<evidence type="ECO:0000256" key="8">
    <source>
        <dbReference type="SAM" id="Phobius"/>
    </source>
</evidence>
<evidence type="ECO:0000256" key="4">
    <source>
        <dbReference type="ARBA" id="ARBA00022692"/>
    </source>
</evidence>
<feature type="transmembrane region" description="Helical" evidence="8">
    <location>
        <begin position="243"/>
        <end position="268"/>
    </location>
</feature>
<dbReference type="PANTHER" id="PTHR23501">
    <property type="entry name" value="MAJOR FACILITATOR SUPERFAMILY"/>
    <property type="match status" value="1"/>
</dbReference>
<feature type="transmembrane region" description="Helical" evidence="8">
    <location>
        <begin position="62"/>
        <end position="80"/>
    </location>
</feature>
<dbReference type="GO" id="GO:0046943">
    <property type="term" value="F:carboxylic acid transmembrane transporter activity"/>
    <property type="evidence" value="ECO:0007669"/>
    <property type="project" value="UniProtKB-ARBA"/>
</dbReference>
<keyword evidence="4 8" id="KW-0812">Transmembrane</keyword>
<dbReference type="OrthoDB" id="10021397at2759"/>
<dbReference type="Pfam" id="PF07690">
    <property type="entry name" value="MFS_1"/>
    <property type="match status" value="1"/>
</dbReference>
<organism evidence="10 11">
    <name type="scientific">Periconia macrospinosa</name>
    <dbReference type="NCBI Taxonomy" id="97972"/>
    <lineage>
        <taxon>Eukaryota</taxon>
        <taxon>Fungi</taxon>
        <taxon>Dikarya</taxon>
        <taxon>Ascomycota</taxon>
        <taxon>Pezizomycotina</taxon>
        <taxon>Dothideomycetes</taxon>
        <taxon>Pleosporomycetidae</taxon>
        <taxon>Pleosporales</taxon>
        <taxon>Massarineae</taxon>
        <taxon>Periconiaceae</taxon>
        <taxon>Periconia</taxon>
    </lineage>
</organism>
<keyword evidence="11" id="KW-1185">Reference proteome</keyword>
<dbReference type="Proteomes" id="UP000244855">
    <property type="component" value="Unassembled WGS sequence"/>
</dbReference>
<dbReference type="SUPFAM" id="SSF103473">
    <property type="entry name" value="MFS general substrate transporter"/>
    <property type="match status" value="2"/>
</dbReference>
<feature type="transmembrane region" description="Helical" evidence="8">
    <location>
        <begin position="220"/>
        <end position="237"/>
    </location>
</feature>
<feature type="transmembrane region" description="Helical" evidence="8">
    <location>
        <begin position="92"/>
        <end position="111"/>
    </location>
</feature>
<dbReference type="PANTHER" id="PTHR23501:SF78">
    <property type="entry name" value="MAJOR FACILITATOR SUPERFAMILY (MFS) PROFILE DOMAIN-CONTAINING PROTEIN-RELATED"/>
    <property type="match status" value="1"/>
</dbReference>
<evidence type="ECO:0000256" key="6">
    <source>
        <dbReference type="ARBA" id="ARBA00023136"/>
    </source>
</evidence>
<feature type="transmembrane region" description="Helical" evidence="8">
    <location>
        <begin position="422"/>
        <end position="439"/>
    </location>
</feature>
<feature type="domain" description="Major facilitator superfamily (MFS) profile" evidence="9">
    <location>
        <begin position="27"/>
        <end position="511"/>
    </location>
</feature>
<dbReference type="STRING" id="97972.A0A2V1E886"/>
<dbReference type="Gene3D" id="1.20.1250.20">
    <property type="entry name" value="MFS general substrate transporter like domains"/>
    <property type="match status" value="2"/>
</dbReference>
<evidence type="ECO:0000256" key="1">
    <source>
        <dbReference type="ARBA" id="ARBA00004127"/>
    </source>
</evidence>
<feature type="transmembrane region" description="Helical" evidence="8">
    <location>
        <begin position="150"/>
        <end position="169"/>
    </location>
</feature>
<feature type="transmembrane region" description="Helical" evidence="8">
    <location>
        <begin position="488"/>
        <end position="506"/>
    </location>
</feature>
<name>A0A2V1E886_9PLEO</name>
<feature type="transmembrane region" description="Helical" evidence="8">
    <location>
        <begin position="117"/>
        <end position="138"/>
    </location>
</feature>
<evidence type="ECO:0000256" key="5">
    <source>
        <dbReference type="ARBA" id="ARBA00022989"/>
    </source>
</evidence>
<sequence>MKNSQKAAEAAIFDQTDILPKKQLLVVFGALAVSLLICFVDQNGIGVALPTIGRELNAEATVSWAGTSALIANTVFQVLYGRMSDLFGRRNVFMSALALLTISDLLCGLSQNATMLYIFRGLAGVANGGITSLAMMIVSDVVTLKDRGKYQGILGACVGLGNMIGPFIAAAFVEHSTWRGLFWVVSPLAAVCGVICFFILPKPKLTSKPDYRALCKKIDYWGIVTASAGIILILIPVSGGGSYFAWDSAMVIAMLAIGGCCLLAFLFVEYRVALLPMMPLSLFTSAPICVMLFQHFFFGLVYYSQIYYLPLFFQNARRMSPLLSAALALPIPCAQMIASIISGQYISRLERYGEVIWSGFFLWTLGVGLTCMFDSSTSIATIAIVLVIQGIGVGFVFQPTLVALQAHCTKAQRAVVISNRNFLRSLGGAAGLAISAAVLQNSLKKALPAEFASLAMSTYSTPDFDALQASPEQIQAILHAYVHASRSVFIVNVPFIGVCLLGCLVIKDRGLQRPDEVPNGVKAEDQSENLVLQGEKEGVVDEAPGRAAAGDSRSNPA</sequence>
<evidence type="ECO:0000259" key="9">
    <source>
        <dbReference type="PROSITE" id="PS50850"/>
    </source>
</evidence>
<dbReference type="InterPro" id="IPR011701">
    <property type="entry name" value="MFS"/>
</dbReference>
<feature type="transmembrane region" description="Helical" evidence="8">
    <location>
        <begin position="280"/>
        <end position="302"/>
    </location>
</feature>
<feature type="transmembrane region" description="Helical" evidence="8">
    <location>
        <begin position="355"/>
        <end position="373"/>
    </location>
</feature>
<evidence type="ECO:0000256" key="3">
    <source>
        <dbReference type="ARBA" id="ARBA00022448"/>
    </source>
</evidence>
<dbReference type="FunFam" id="1.20.1720.10:FF:000013">
    <property type="entry name" value="Related to multidrug resistance proteins"/>
    <property type="match status" value="1"/>
</dbReference>
<dbReference type="FunFam" id="1.20.1250.20:FF:000436">
    <property type="entry name" value="MFS transporter, putative"/>
    <property type="match status" value="1"/>
</dbReference>
<dbReference type="GO" id="GO:0005886">
    <property type="term" value="C:plasma membrane"/>
    <property type="evidence" value="ECO:0007669"/>
    <property type="project" value="TreeGrafter"/>
</dbReference>
<comment type="subcellular location">
    <subcellularLocation>
        <location evidence="1">Endomembrane system</location>
        <topology evidence="1">Multi-pass membrane protein</topology>
    </subcellularLocation>
</comment>
<reference evidence="10 11" key="1">
    <citation type="journal article" date="2018" name="Sci. Rep.">
        <title>Comparative genomics provides insights into the lifestyle and reveals functional heterogeneity of dark septate endophytic fungi.</title>
        <authorList>
            <person name="Knapp D.G."/>
            <person name="Nemeth J.B."/>
            <person name="Barry K."/>
            <person name="Hainaut M."/>
            <person name="Henrissat B."/>
            <person name="Johnson J."/>
            <person name="Kuo A."/>
            <person name="Lim J.H.P."/>
            <person name="Lipzen A."/>
            <person name="Nolan M."/>
            <person name="Ohm R.A."/>
            <person name="Tamas L."/>
            <person name="Grigoriev I.V."/>
            <person name="Spatafora J.W."/>
            <person name="Nagy L.G."/>
            <person name="Kovacs G.M."/>
        </authorList>
    </citation>
    <scope>NUCLEOTIDE SEQUENCE [LARGE SCALE GENOMIC DNA]</scope>
    <source>
        <strain evidence="10 11">DSE2036</strain>
    </source>
</reference>
<feature type="transmembrane region" description="Helical" evidence="8">
    <location>
        <begin position="379"/>
        <end position="401"/>
    </location>
</feature>
<proteinExistence type="inferred from homology"/>
<evidence type="ECO:0000256" key="7">
    <source>
        <dbReference type="SAM" id="MobiDB-lite"/>
    </source>
</evidence>